<keyword evidence="3" id="KW-1185">Reference proteome</keyword>
<organism evidence="2 3">
    <name type="scientific">Chara braunii</name>
    <name type="common">Braun's stonewort</name>
    <dbReference type="NCBI Taxonomy" id="69332"/>
    <lineage>
        <taxon>Eukaryota</taxon>
        <taxon>Viridiplantae</taxon>
        <taxon>Streptophyta</taxon>
        <taxon>Charophyceae</taxon>
        <taxon>Charales</taxon>
        <taxon>Characeae</taxon>
        <taxon>Chara</taxon>
    </lineage>
</organism>
<dbReference type="AlphaFoldDB" id="A0A388JJ73"/>
<accession>A0A388JJ73</accession>
<evidence type="ECO:0000256" key="1">
    <source>
        <dbReference type="SAM" id="MobiDB-lite"/>
    </source>
</evidence>
<reference evidence="2 3" key="1">
    <citation type="journal article" date="2018" name="Cell">
        <title>The Chara Genome: Secondary Complexity and Implications for Plant Terrestrialization.</title>
        <authorList>
            <person name="Nishiyama T."/>
            <person name="Sakayama H."/>
            <person name="Vries J.D."/>
            <person name="Buschmann H."/>
            <person name="Saint-Marcoux D."/>
            <person name="Ullrich K.K."/>
            <person name="Haas F.B."/>
            <person name="Vanderstraeten L."/>
            <person name="Becker D."/>
            <person name="Lang D."/>
            <person name="Vosolsobe S."/>
            <person name="Rombauts S."/>
            <person name="Wilhelmsson P.K.I."/>
            <person name="Janitza P."/>
            <person name="Kern R."/>
            <person name="Heyl A."/>
            <person name="Rumpler F."/>
            <person name="Villalobos L.I.A.C."/>
            <person name="Clay J.M."/>
            <person name="Skokan R."/>
            <person name="Toyoda A."/>
            <person name="Suzuki Y."/>
            <person name="Kagoshima H."/>
            <person name="Schijlen E."/>
            <person name="Tajeshwar N."/>
            <person name="Catarino B."/>
            <person name="Hetherington A.J."/>
            <person name="Saltykova A."/>
            <person name="Bonnot C."/>
            <person name="Breuninger H."/>
            <person name="Symeonidi A."/>
            <person name="Radhakrishnan G.V."/>
            <person name="Van Nieuwerburgh F."/>
            <person name="Deforce D."/>
            <person name="Chang C."/>
            <person name="Karol K.G."/>
            <person name="Hedrich R."/>
            <person name="Ulvskov P."/>
            <person name="Glockner G."/>
            <person name="Delwiche C.F."/>
            <person name="Petrasek J."/>
            <person name="Van de Peer Y."/>
            <person name="Friml J."/>
            <person name="Beilby M."/>
            <person name="Dolan L."/>
            <person name="Kohara Y."/>
            <person name="Sugano S."/>
            <person name="Fujiyama A."/>
            <person name="Delaux P.-M."/>
            <person name="Quint M."/>
            <person name="TheiBen G."/>
            <person name="Hagemann M."/>
            <person name="Harholt J."/>
            <person name="Dunand C."/>
            <person name="Zachgo S."/>
            <person name="Langdale J."/>
            <person name="Maumus F."/>
            <person name="Straeten D.V.D."/>
            <person name="Gould S.B."/>
            <person name="Rensing S.A."/>
        </authorList>
    </citation>
    <scope>NUCLEOTIDE SEQUENCE [LARGE SCALE GENOMIC DNA]</scope>
    <source>
        <strain evidence="2 3">S276</strain>
    </source>
</reference>
<dbReference type="Proteomes" id="UP000265515">
    <property type="component" value="Unassembled WGS sequence"/>
</dbReference>
<gene>
    <name evidence="2" type="ORF">CBR_g74255</name>
</gene>
<name>A0A388JJ73_CHABU</name>
<proteinExistence type="predicted"/>
<dbReference type="Gramene" id="GBG41325">
    <property type="protein sequence ID" value="GBG41325"/>
    <property type="gene ID" value="CBR_g74255"/>
</dbReference>
<sequence>MEGEVGVRSVGWEWGGDRGKEGVEIEEAGRKGGVCNASAGVNHWENQDLEERLRALRVTPATSPMCVAEWSTSSSSSSSSPESLVNGGARIIDCGGAAAAGGGGEAPLLPTVSVSQPPSVSSVRVLLAKPCDGGGGGGGGGGGVGAAGSVVGDGAVQVVKGLLLHDNRRGGEGVTGRRKEVGGDSSIPMAAVGAGSTGLKVEVETNALSLDGALLASFGSAEGGADDSGSGASGFNGSGDGRNNGVVSKEDQVDSFLREALQNPRDRLKSKNDSYTLYVMALSLLALECGFLACDCDACW</sequence>
<protein>
    <submittedName>
        <fullName evidence="2">Uncharacterized protein</fullName>
    </submittedName>
</protein>
<evidence type="ECO:0000313" key="3">
    <source>
        <dbReference type="Proteomes" id="UP000265515"/>
    </source>
</evidence>
<comment type="caution">
    <text evidence="2">The sequence shown here is derived from an EMBL/GenBank/DDBJ whole genome shotgun (WGS) entry which is preliminary data.</text>
</comment>
<dbReference type="EMBL" id="BFEA01002360">
    <property type="protein sequence ID" value="GBG41325.1"/>
    <property type="molecule type" value="Genomic_DNA"/>
</dbReference>
<feature type="region of interest" description="Disordered" evidence="1">
    <location>
        <begin position="1"/>
        <end position="21"/>
    </location>
</feature>
<evidence type="ECO:0000313" key="2">
    <source>
        <dbReference type="EMBL" id="GBG41325.1"/>
    </source>
</evidence>